<comment type="subcellular location">
    <subcellularLocation>
        <location evidence="1">Nucleus</location>
    </subcellularLocation>
</comment>
<dbReference type="Pfam" id="PF09739">
    <property type="entry name" value="MCM_bind"/>
    <property type="match status" value="1"/>
</dbReference>
<dbReference type="PANTHER" id="PTHR13489:SF0">
    <property type="entry name" value="MINI-CHROMOSOME MAINTENANCE COMPLEX-BINDING PROTEIN"/>
    <property type="match status" value="1"/>
</dbReference>
<comment type="similarity">
    <text evidence="2">Belongs to the MCMBP family.</text>
</comment>
<dbReference type="AlphaFoldDB" id="A0A0S2Z614"/>
<proteinExistence type="evidence at transcript level"/>
<dbReference type="OrthoDB" id="329666at2759"/>
<evidence type="ECO:0000256" key="1">
    <source>
        <dbReference type="ARBA" id="ARBA00004123"/>
    </source>
</evidence>
<dbReference type="InterPro" id="IPR019140">
    <property type="entry name" value="MCM_complex-bd"/>
</dbReference>
<dbReference type="GO" id="GO:0005634">
    <property type="term" value="C:nucleus"/>
    <property type="evidence" value="ECO:0007669"/>
    <property type="project" value="UniProtKB-SubCell"/>
</dbReference>
<evidence type="ECO:0000256" key="2">
    <source>
        <dbReference type="ARBA" id="ARBA00007925"/>
    </source>
</evidence>
<evidence type="ECO:0000256" key="4">
    <source>
        <dbReference type="ARBA" id="ARBA00023242"/>
    </source>
</evidence>
<organism evidence="5">
    <name type="scientific">Homo sapiens</name>
    <name type="common">Human</name>
    <dbReference type="NCBI Taxonomy" id="9606"/>
    <lineage>
        <taxon>Eukaryota</taxon>
        <taxon>Metazoa</taxon>
        <taxon>Chordata</taxon>
        <taxon>Craniata</taxon>
        <taxon>Vertebrata</taxon>
        <taxon>Euteleostomi</taxon>
        <taxon>Mammalia</taxon>
        <taxon>Eutheria</taxon>
        <taxon>Euarchontoglires</taxon>
        <taxon>Primates</taxon>
        <taxon>Haplorrhini</taxon>
        <taxon>Catarrhini</taxon>
        <taxon>Hominidae</taxon>
        <taxon>Homo</taxon>
    </lineage>
</organism>
<protein>
    <recommendedName>
        <fullName evidence="3">Mini-chromosome maintenance complex-binding protein</fullName>
    </recommendedName>
</protein>
<reference evidence="5" key="1">
    <citation type="journal article" date="2016" name="Cell">
        <title>Widespread Expansion of Protein Interaction Capabilities by Alternative Splicing.</title>
        <authorList>
            <person name="Yang X."/>
            <person name="Coulombe-Huntington J."/>
            <person name="Kang S."/>
            <person name="Sheynkman G.M."/>
            <person name="Hao T."/>
            <person name="Richardson A."/>
            <person name="Sun S."/>
            <person name="Yang F."/>
            <person name="Shen Y.A."/>
            <person name="Murray R."/>
            <person name="Spirohn K."/>
            <person name="Begg B.E."/>
            <person name="Duran-Frigola M."/>
            <person name="MacWilliams A."/>
            <person name="Pevzner S.J."/>
            <person name="Zhong Q."/>
            <person name="Trigg S.A."/>
            <person name="Tam S."/>
            <person name="Ghamsari L."/>
            <person name="Sahni N."/>
            <person name="Yi S."/>
            <person name="Rodriguez M.D."/>
            <person name="Balcha D."/>
            <person name="Tan G."/>
            <person name="Costanzo M."/>
            <person name="Andrews B."/>
            <person name="Boone C."/>
            <person name="Zhou X.J."/>
            <person name="Salehi-Ashtiani K."/>
            <person name="Charloteaux B."/>
            <person name="Chen A."/>
            <person name="Calderwood M.A."/>
            <person name="Aloy P."/>
            <person name="Roth F.P."/>
            <person name="Hill D.E."/>
            <person name="Iakoucheva L.M."/>
            <person name="Xia Y."/>
            <person name="Vidal M."/>
        </authorList>
    </citation>
    <scope>NUCLEOTIDE SEQUENCE</scope>
</reference>
<dbReference type="PANTHER" id="PTHR13489">
    <property type="entry name" value="MINI-CHROMOSOME MAINTENANCE COMPLEX-BINDING PROTEIN"/>
    <property type="match status" value="1"/>
</dbReference>
<evidence type="ECO:0000256" key="3">
    <source>
        <dbReference type="ARBA" id="ARBA00015405"/>
    </source>
</evidence>
<dbReference type="EMBL" id="KU178789">
    <property type="protein sequence ID" value="ALQ34247.1"/>
    <property type="molecule type" value="mRNA"/>
</dbReference>
<accession>A0A0S2Z614</accession>
<sequence length="195" mass="22485">MPCGEDWLSHPLGIVQGFFAQNGVNPDWEKKVIEYFKEKLKENNAPKWVPSLNEVPLHYLKPNSFVKFRCMIQDMFDPEFYMGVYETVNQNTKAHVLHFGKYRDVAECGPQQELDLNSPRNTTLERQTFYCVPVPGESTWLESVPQHPTLLVATRGVMKMMTIWTYSPISRKTNMQVPDKQGVLVVFNGVESQNV</sequence>
<dbReference type="ChiTaRS" id="MCMBP">
    <property type="organism name" value="human"/>
</dbReference>
<gene>
    <name evidence="5" type="primary">MCMBP</name>
</gene>
<keyword evidence="4" id="KW-0539">Nucleus</keyword>
<evidence type="ECO:0000313" key="5">
    <source>
        <dbReference type="EMBL" id="ALQ34247.1"/>
    </source>
</evidence>
<name>A0A0S2Z614_HUMAN</name>
<dbReference type="PeptideAtlas" id="A0A0S2Z614"/>